<dbReference type="AlphaFoldDB" id="A0AAE9FA24"/>
<gene>
    <name evidence="2" type="ORF">L5515_009538</name>
</gene>
<keyword evidence="3" id="KW-1185">Reference proteome</keyword>
<accession>A0AAE9FA24</accession>
<evidence type="ECO:0000313" key="2">
    <source>
        <dbReference type="EMBL" id="UMM37924.1"/>
    </source>
</evidence>
<sequence length="93" mass="10624">MKLSGFLILLILLHVANGTDDKFRKLCLDMFNKERYEVAKDKKFGNGVLLKKTNPKARRTTLHCHQCTPEGVGQCEETPTEARSNLCKYQKPD</sequence>
<feature type="signal peptide" evidence="1">
    <location>
        <begin position="1"/>
        <end position="18"/>
    </location>
</feature>
<organism evidence="2 3">
    <name type="scientific">Caenorhabditis briggsae</name>
    <dbReference type="NCBI Taxonomy" id="6238"/>
    <lineage>
        <taxon>Eukaryota</taxon>
        <taxon>Metazoa</taxon>
        <taxon>Ecdysozoa</taxon>
        <taxon>Nematoda</taxon>
        <taxon>Chromadorea</taxon>
        <taxon>Rhabditida</taxon>
        <taxon>Rhabditina</taxon>
        <taxon>Rhabditomorpha</taxon>
        <taxon>Rhabditoidea</taxon>
        <taxon>Rhabditidae</taxon>
        <taxon>Peloderinae</taxon>
        <taxon>Caenorhabditis</taxon>
    </lineage>
</organism>
<name>A0AAE9FA24_CAEBR</name>
<evidence type="ECO:0000313" key="3">
    <source>
        <dbReference type="Proteomes" id="UP000829354"/>
    </source>
</evidence>
<feature type="chain" id="PRO_5042014698" evidence="1">
    <location>
        <begin position="19"/>
        <end position="93"/>
    </location>
</feature>
<dbReference type="Proteomes" id="UP000829354">
    <property type="component" value="Chromosome V"/>
</dbReference>
<evidence type="ECO:0000256" key="1">
    <source>
        <dbReference type="SAM" id="SignalP"/>
    </source>
</evidence>
<protein>
    <submittedName>
        <fullName evidence="2">Uncharacterized protein</fullName>
    </submittedName>
</protein>
<proteinExistence type="predicted"/>
<dbReference type="EMBL" id="CP092624">
    <property type="protein sequence ID" value="UMM37924.1"/>
    <property type="molecule type" value="Genomic_DNA"/>
</dbReference>
<reference evidence="2 3" key="1">
    <citation type="submission" date="2022-04" db="EMBL/GenBank/DDBJ databases">
        <title>Chromosome-level reference genomes for two strains of Caenorhabditis briggsae: an improved platform for comparative genomics.</title>
        <authorList>
            <person name="Stevens L."/>
            <person name="Andersen E."/>
        </authorList>
    </citation>
    <scope>NUCLEOTIDE SEQUENCE [LARGE SCALE GENOMIC DNA]</scope>
    <source>
        <strain evidence="2">VX34</strain>
        <tissue evidence="2">Whole-organism</tissue>
    </source>
</reference>
<keyword evidence="1" id="KW-0732">Signal</keyword>